<evidence type="ECO:0000256" key="1">
    <source>
        <dbReference type="SAM" id="MobiDB-lite"/>
    </source>
</evidence>
<organism evidence="2">
    <name type="scientific">Tetraselmis sp. GSL018</name>
    <dbReference type="NCBI Taxonomy" id="582737"/>
    <lineage>
        <taxon>Eukaryota</taxon>
        <taxon>Viridiplantae</taxon>
        <taxon>Chlorophyta</taxon>
        <taxon>core chlorophytes</taxon>
        <taxon>Chlorodendrophyceae</taxon>
        <taxon>Chlorodendrales</taxon>
        <taxon>Chlorodendraceae</taxon>
        <taxon>Tetraselmis</taxon>
    </lineage>
</organism>
<proteinExistence type="predicted"/>
<accession>A0A061QRX9</accession>
<dbReference type="EMBL" id="GBEZ01025937">
    <property type="protein sequence ID" value="JAC61209.1"/>
    <property type="molecule type" value="Transcribed_RNA"/>
</dbReference>
<name>A0A061QRX9_9CHLO</name>
<feature type="non-terminal residue" evidence="2">
    <location>
        <position position="1"/>
    </location>
</feature>
<dbReference type="AlphaFoldDB" id="A0A061QRX9"/>
<feature type="region of interest" description="Disordered" evidence="1">
    <location>
        <begin position="1"/>
        <end position="57"/>
    </location>
</feature>
<sequence length="74" mass="7729">FPSIAPRSDVGKPRAPRVRSASSPSPGNMPQSPVEELAANPTRPGRGLSGVEGGHGSAFRAYADWKGGEGKWRS</sequence>
<evidence type="ECO:0000313" key="2">
    <source>
        <dbReference type="EMBL" id="JAC61209.1"/>
    </source>
</evidence>
<feature type="non-terminal residue" evidence="2">
    <location>
        <position position="74"/>
    </location>
</feature>
<gene>
    <name evidence="2" type="ORF">TSPGSL018_26864</name>
</gene>
<protein>
    <submittedName>
        <fullName evidence="2">Uncharacterized protein</fullName>
    </submittedName>
</protein>
<feature type="compositionally biased region" description="Gly residues" evidence="1">
    <location>
        <begin position="47"/>
        <end position="56"/>
    </location>
</feature>
<reference evidence="2" key="1">
    <citation type="submission" date="2014-05" db="EMBL/GenBank/DDBJ databases">
        <title>The transcriptome of the halophilic microalga Tetraselmis sp. GSL018 isolated from the Great Salt Lake, Utah.</title>
        <authorList>
            <person name="Jinkerson R.E."/>
            <person name="D'Adamo S."/>
            <person name="Posewitz M.C."/>
        </authorList>
    </citation>
    <scope>NUCLEOTIDE SEQUENCE</scope>
    <source>
        <strain evidence="2">GSL018</strain>
    </source>
</reference>